<organism evidence="2 3">
    <name type="scientific">Kitasatospora phosalacinea</name>
    <dbReference type="NCBI Taxonomy" id="2065"/>
    <lineage>
        <taxon>Bacteria</taxon>
        <taxon>Bacillati</taxon>
        <taxon>Actinomycetota</taxon>
        <taxon>Actinomycetes</taxon>
        <taxon>Kitasatosporales</taxon>
        <taxon>Streptomycetaceae</taxon>
        <taxon>Kitasatospora</taxon>
    </lineage>
</organism>
<feature type="compositionally biased region" description="Basic and acidic residues" evidence="1">
    <location>
        <begin position="1"/>
        <end position="11"/>
    </location>
</feature>
<dbReference type="EMBL" id="BSRX01000048">
    <property type="protein sequence ID" value="GLW58172.1"/>
    <property type="molecule type" value="Genomic_DNA"/>
</dbReference>
<reference evidence="2" key="1">
    <citation type="submission" date="2023-02" db="EMBL/GenBank/DDBJ databases">
        <title>Kitasatospora phosalacinea NBRC 14362.</title>
        <authorList>
            <person name="Ichikawa N."/>
            <person name="Sato H."/>
            <person name="Tonouchi N."/>
        </authorList>
    </citation>
    <scope>NUCLEOTIDE SEQUENCE</scope>
    <source>
        <strain evidence="2">NBRC 14362</strain>
    </source>
</reference>
<name>A0A9W6PNC7_9ACTN</name>
<evidence type="ECO:0000313" key="2">
    <source>
        <dbReference type="EMBL" id="GLW58172.1"/>
    </source>
</evidence>
<comment type="caution">
    <text evidence="2">The sequence shown here is derived from an EMBL/GenBank/DDBJ whole genome shotgun (WGS) entry which is preliminary data.</text>
</comment>
<protein>
    <submittedName>
        <fullName evidence="2">Uncharacterized protein</fullName>
    </submittedName>
</protein>
<feature type="compositionally biased region" description="Gly residues" evidence="1">
    <location>
        <begin position="12"/>
        <end position="30"/>
    </location>
</feature>
<sequence>MLGVRTDHDVGRGPGAGGDDPGVRSGSGGGRAGIARVLAVVEGRVGEDGGAGGAQGGDGLPGVQEDAVGAGGQDKVLGARQRGEAVVGQQAAVLVGRPGEAGDRHAVHRVPDELDGGVGDGNS</sequence>
<proteinExistence type="predicted"/>
<dbReference type="AlphaFoldDB" id="A0A9W6PNC7"/>
<feature type="region of interest" description="Disordered" evidence="1">
    <location>
        <begin position="96"/>
        <end position="123"/>
    </location>
</feature>
<gene>
    <name evidence="2" type="ORF">Kpho01_61830</name>
</gene>
<feature type="region of interest" description="Disordered" evidence="1">
    <location>
        <begin position="46"/>
        <end position="69"/>
    </location>
</feature>
<accession>A0A9W6PNC7</accession>
<evidence type="ECO:0000256" key="1">
    <source>
        <dbReference type="SAM" id="MobiDB-lite"/>
    </source>
</evidence>
<evidence type="ECO:0000313" key="3">
    <source>
        <dbReference type="Proteomes" id="UP001165143"/>
    </source>
</evidence>
<feature type="region of interest" description="Disordered" evidence="1">
    <location>
        <begin position="1"/>
        <end position="30"/>
    </location>
</feature>
<feature type="compositionally biased region" description="Basic and acidic residues" evidence="1">
    <location>
        <begin position="100"/>
        <end position="112"/>
    </location>
</feature>
<feature type="compositionally biased region" description="Gly residues" evidence="1">
    <location>
        <begin position="48"/>
        <end position="60"/>
    </location>
</feature>
<dbReference type="Proteomes" id="UP001165143">
    <property type="component" value="Unassembled WGS sequence"/>
</dbReference>